<name>A0A177N9D2_9GAMM</name>
<evidence type="ECO:0000313" key="2">
    <source>
        <dbReference type="Proteomes" id="UP000078476"/>
    </source>
</evidence>
<evidence type="ECO:0000313" key="1">
    <source>
        <dbReference type="EMBL" id="OAI14491.1"/>
    </source>
</evidence>
<dbReference type="Proteomes" id="UP000078476">
    <property type="component" value="Unassembled WGS sequence"/>
</dbReference>
<gene>
    <name evidence="1" type="ORF">A1359_10475</name>
</gene>
<reference evidence="1 2" key="1">
    <citation type="submission" date="2016-03" db="EMBL/GenBank/DDBJ databases">
        <authorList>
            <person name="Ploux O."/>
        </authorList>
    </citation>
    <scope>NUCLEOTIDE SEQUENCE [LARGE SCALE GENOMIC DNA]</scope>
    <source>
        <strain evidence="1 2">R-45370</strain>
    </source>
</reference>
<organism evidence="1 2">
    <name type="scientific">Methylomonas lenta</name>
    <dbReference type="NCBI Taxonomy" id="980561"/>
    <lineage>
        <taxon>Bacteria</taxon>
        <taxon>Pseudomonadati</taxon>
        <taxon>Pseudomonadota</taxon>
        <taxon>Gammaproteobacteria</taxon>
        <taxon>Methylococcales</taxon>
        <taxon>Methylococcaceae</taxon>
        <taxon>Methylomonas</taxon>
    </lineage>
</organism>
<dbReference type="SUPFAM" id="SSF81593">
    <property type="entry name" value="Nucleotidyltransferase substrate binding subunit/domain"/>
    <property type="match status" value="1"/>
</dbReference>
<dbReference type="STRING" id="980561.A1359_10475"/>
<dbReference type="AlphaFoldDB" id="A0A177N9D2"/>
<dbReference type="EMBL" id="LUUI01000109">
    <property type="protein sequence ID" value="OAI14491.1"/>
    <property type="molecule type" value="Genomic_DNA"/>
</dbReference>
<comment type="caution">
    <text evidence="1">The sequence shown here is derived from an EMBL/GenBank/DDBJ whole genome shotgun (WGS) entry which is preliminary data.</text>
</comment>
<protein>
    <recommendedName>
        <fullName evidence="3">DUF86 domain-containing protein</fullName>
    </recommendedName>
</protein>
<accession>A0A177N9D2</accession>
<evidence type="ECO:0008006" key="3">
    <source>
        <dbReference type="Google" id="ProtNLM"/>
    </source>
</evidence>
<keyword evidence="2" id="KW-1185">Reference proteome</keyword>
<sequence>MSHSQQLLSQNIQALQNQHNWLERSYLICQNMPIGSMYTPEEMDALETLCARFSRSIDFLIRKVFRSIDDVEFENQGTLIDVVNNAAKRGLIESTDKMREIKELRNDIVHEYISEDIKGLFVEVLKETPTLLAIMHATIDYCARYDNQQVTNDDAK</sequence>
<dbReference type="Gene3D" id="1.20.120.330">
    <property type="entry name" value="Nucleotidyltransferases domain 2"/>
    <property type="match status" value="1"/>
</dbReference>
<proteinExistence type="predicted"/>
<dbReference type="RefSeq" id="WP_066982988.1">
    <property type="nucleotide sequence ID" value="NZ_LUUI01000109.1"/>
</dbReference>